<sequence length="303" mass="31699">QTLTSEILSDTASSDVWGPSAASGQLVPSPPSELFSLSGLQNSSGVPAVVAAQAAQTNEPKVKGLSVNGTNAEQTKLGISSVVPKIGSTETTVLETEAAIDKPVKGQFKTSETSSFLNALSQGGKATVEVLPLMPLAEKSEMPRALEAGGSLLPDQISQIKASGPLEAAIKPQTKPFAQALVAQVKAIDIKEGRTSVSLHPRGLGQIEIDIVTDKDSSLRVVVRVENPMVLQTLRDERQMLATAMGLSDAGTFEFEQGFSGDSNQGKHGQSTQAQGDDVGFAGPISDIRHEDVVDDDQLDILT</sequence>
<evidence type="ECO:0000259" key="2">
    <source>
        <dbReference type="Pfam" id="PF02120"/>
    </source>
</evidence>
<dbReference type="Gene3D" id="3.30.750.140">
    <property type="match status" value="1"/>
</dbReference>
<dbReference type="EMBL" id="LAZR01039029">
    <property type="protein sequence ID" value="KKL18025.1"/>
    <property type="molecule type" value="Genomic_DNA"/>
</dbReference>
<organism evidence="3">
    <name type="scientific">marine sediment metagenome</name>
    <dbReference type="NCBI Taxonomy" id="412755"/>
    <lineage>
        <taxon>unclassified sequences</taxon>
        <taxon>metagenomes</taxon>
        <taxon>ecological metagenomes</taxon>
    </lineage>
</organism>
<gene>
    <name evidence="3" type="ORF">LCGC14_2479640</name>
</gene>
<name>A0A0F9B8P6_9ZZZZ</name>
<feature type="region of interest" description="Disordered" evidence="1">
    <location>
        <begin position="1"/>
        <end position="29"/>
    </location>
</feature>
<reference evidence="3" key="1">
    <citation type="journal article" date="2015" name="Nature">
        <title>Complex archaea that bridge the gap between prokaryotes and eukaryotes.</title>
        <authorList>
            <person name="Spang A."/>
            <person name="Saw J.H."/>
            <person name="Jorgensen S.L."/>
            <person name="Zaremba-Niedzwiedzka K."/>
            <person name="Martijn J."/>
            <person name="Lind A.E."/>
            <person name="van Eijk R."/>
            <person name="Schleper C."/>
            <person name="Guy L."/>
            <person name="Ettema T.J."/>
        </authorList>
    </citation>
    <scope>NUCLEOTIDE SEQUENCE</scope>
</reference>
<protein>
    <recommendedName>
        <fullName evidence="2">Flagellar hook-length control protein-like C-terminal domain-containing protein</fullName>
    </recommendedName>
</protein>
<feature type="region of interest" description="Disordered" evidence="1">
    <location>
        <begin position="254"/>
        <end position="282"/>
    </location>
</feature>
<accession>A0A0F9B8P6</accession>
<feature type="domain" description="Flagellar hook-length control protein-like C-terminal" evidence="2">
    <location>
        <begin position="190"/>
        <end position="245"/>
    </location>
</feature>
<feature type="compositionally biased region" description="Polar residues" evidence="1">
    <location>
        <begin position="1"/>
        <end position="14"/>
    </location>
</feature>
<feature type="compositionally biased region" description="Polar residues" evidence="1">
    <location>
        <begin position="260"/>
        <end position="275"/>
    </location>
</feature>
<dbReference type="Pfam" id="PF02120">
    <property type="entry name" value="Flg_hook"/>
    <property type="match status" value="1"/>
</dbReference>
<feature type="non-terminal residue" evidence="3">
    <location>
        <position position="1"/>
    </location>
</feature>
<evidence type="ECO:0000313" key="3">
    <source>
        <dbReference type="EMBL" id="KKL18025.1"/>
    </source>
</evidence>
<dbReference type="InterPro" id="IPR038610">
    <property type="entry name" value="FliK-like_C_sf"/>
</dbReference>
<evidence type="ECO:0000256" key="1">
    <source>
        <dbReference type="SAM" id="MobiDB-lite"/>
    </source>
</evidence>
<dbReference type="InterPro" id="IPR021136">
    <property type="entry name" value="Flagellar_hook_control-like_C"/>
</dbReference>
<proteinExistence type="predicted"/>
<comment type="caution">
    <text evidence="3">The sequence shown here is derived from an EMBL/GenBank/DDBJ whole genome shotgun (WGS) entry which is preliminary data.</text>
</comment>
<dbReference type="AlphaFoldDB" id="A0A0F9B8P6"/>